<dbReference type="PANTHER" id="PTHR45914:SF24">
    <property type="entry name" value="BHLH DOMAIN-CONTAINING PROTEIN"/>
    <property type="match status" value="1"/>
</dbReference>
<sequence length="302" mass="34585">MALSLKYPFMETTILEHHPLADMGLFHEQQEIYDELVSFCESFDEPDDHLPVLNSIFDPPGDIFSTTDQTTPLISNQQLPYSHTPCNEFNLYDLQSPKRLKKNGNNVVYDPSNFMYNDYSNVICNIPDPSPEFFMDYFAPPVPWAAEDLSRPTDHQNSSKCSNGCLSTQSMAARQRRKRISDKTQELGRLIPGGNKMNTAEMLQAAFKYVKFLQAQVAILGFINSIDHEEYSGLLQGDQEQLQVLLESPKVHEKLYVEEKCIVPEKIVENLLEDKQINLNRSVHRDLARFVETIQQSRGFDA</sequence>
<dbReference type="InterPro" id="IPR011598">
    <property type="entry name" value="bHLH_dom"/>
</dbReference>
<dbReference type="Proteomes" id="UP001085076">
    <property type="component" value="Miscellaneous, Linkage group lg03"/>
</dbReference>
<evidence type="ECO:0000313" key="7">
    <source>
        <dbReference type="EMBL" id="KAJ0977997.1"/>
    </source>
</evidence>
<keyword evidence="8" id="KW-1185">Reference proteome</keyword>
<keyword evidence="5" id="KW-0539">Nucleus</keyword>
<dbReference type="PROSITE" id="PS50888">
    <property type="entry name" value="BHLH"/>
    <property type="match status" value="1"/>
</dbReference>
<evidence type="ECO:0000256" key="4">
    <source>
        <dbReference type="ARBA" id="ARBA00023163"/>
    </source>
</evidence>
<comment type="caution">
    <text evidence="7">The sequence shown here is derived from an EMBL/GenBank/DDBJ whole genome shotgun (WGS) entry which is preliminary data.</text>
</comment>
<comment type="subcellular location">
    <subcellularLocation>
        <location evidence="1">Nucleus</location>
    </subcellularLocation>
</comment>
<comment type="similarity">
    <text evidence="2">Belongs to the bHLH protein family.</text>
</comment>
<dbReference type="GO" id="GO:0005634">
    <property type="term" value="C:nucleus"/>
    <property type="evidence" value="ECO:0007669"/>
    <property type="project" value="UniProtKB-SubCell"/>
</dbReference>
<evidence type="ECO:0000256" key="2">
    <source>
        <dbReference type="ARBA" id="ARBA00005510"/>
    </source>
</evidence>
<name>A0A9D5CT20_9LILI</name>
<protein>
    <recommendedName>
        <fullName evidence="6">BHLH domain-containing protein</fullName>
    </recommendedName>
</protein>
<dbReference type="SMART" id="SM00353">
    <property type="entry name" value="HLH"/>
    <property type="match status" value="1"/>
</dbReference>
<dbReference type="AlphaFoldDB" id="A0A9D5CT20"/>
<evidence type="ECO:0000256" key="5">
    <source>
        <dbReference type="ARBA" id="ARBA00023242"/>
    </source>
</evidence>
<keyword evidence="4" id="KW-0804">Transcription</keyword>
<feature type="domain" description="BHLH" evidence="6">
    <location>
        <begin position="164"/>
        <end position="213"/>
    </location>
</feature>
<dbReference type="Pfam" id="PF00010">
    <property type="entry name" value="HLH"/>
    <property type="match status" value="1"/>
</dbReference>
<reference evidence="7" key="2">
    <citation type="journal article" date="2022" name="Hortic Res">
        <title>The genome of Dioscorea zingiberensis sheds light on the biosynthesis, origin and evolution of the medicinally important diosgenin saponins.</title>
        <authorList>
            <person name="Li Y."/>
            <person name="Tan C."/>
            <person name="Li Z."/>
            <person name="Guo J."/>
            <person name="Li S."/>
            <person name="Chen X."/>
            <person name="Wang C."/>
            <person name="Dai X."/>
            <person name="Yang H."/>
            <person name="Song W."/>
            <person name="Hou L."/>
            <person name="Xu J."/>
            <person name="Tong Z."/>
            <person name="Xu A."/>
            <person name="Yuan X."/>
            <person name="Wang W."/>
            <person name="Yang Q."/>
            <person name="Chen L."/>
            <person name="Sun Z."/>
            <person name="Wang K."/>
            <person name="Pan B."/>
            <person name="Chen J."/>
            <person name="Bao Y."/>
            <person name="Liu F."/>
            <person name="Qi X."/>
            <person name="Gang D.R."/>
            <person name="Wen J."/>
            <person name="Li J."/>
        </authorList>
    </citation>
    <scope>NUCLEOTIDE SEQUENCE</scope>
    <source>
        <strain evidence="7">Dzin_1.0</strain>
    </source>
</reference>
<dbReference type="InterPro" id="IPR045843">
    <property type="entry name" value="IND-like"/>
</dbReference>
<evidence type="ECO:0000256" key="3">
    <source>
        <dbReference type="ARBA" id="ARBA00023015"/>
    </source>
</evidence>
<reference evidence="7" key="1">
    <citation type="submission" date="2021-03" db="EMBL/GenBank/DDBJ databases">
        <authorList>
            <person name="Li Z."/>
            <person name="Yang C."/>
        </authorList>
    </citation>
    <scope>NUCLEOTIDE SEQUENCE</scope>
    <source>
        <strain evidence="7">Dzin_1.0</strain>
        <tissue evidence="7">Leaf</tissue>
    </source>
</reference>
<dbReference type="PANTHER" id="PTHR45914">
    <property type="entry name" value="TRANSCRIPTION FACTOR HEC3-RELATED"/>
    <property type="match status" value="1"/>
</dbReference>
<dbReference type="OrthoDB" id="1921534at2759"/>
<evidence type="ECO:0000259" key="6">
    <source>
        <dbReference type="PROSITE" id="PS50888"/>
    </source>
</evidence>
<dbReference type="GO" id="GO:0046983">
    <property type="term" value="F:protein dimerization activity"/>
    <property type="evidence" value="ECO:0007669"/>
    <property type="project" value="InterPro"/>
</dbReference>
<dbReference type="SUPFAM" id="SSF47459">
    <property type="entry name" value="HLH, helix-loop-helix DNA-binding domain"/>
    <property type="match status" value="1"/>
</dbReference>
<evidence type="ECO:0000313" key="8">
    <source>
        <dbReference type="Proteomes" id="UP001085076"/>
    </source>
</evidence>
<dbReference type="Gene3D" id="4.10.280.10">
    <property type="entry name" value="Helix-loop-helix DNA-binding domain"/>
    <property type="match status" value="1"/>
</dbReference>
<evidence type="ECO:0000256" key="1">
    <source>
        <dbReference type="ARBA" id="ARBA00004123"/>
    </source>
</evidence>
<accession>A0A9D5CT20</accession>
<organism evidence="7 8">
    <name type="scientific">Dioscorea zingiberensis</name>
    <dbReference type="NCBI Taxonomy" id="325984"/>
    <lineage>
        <taxon>Eukaryota</taxon>
        <taxon>Viridiplantae</taxon>
        <taxon>Streptophyta</taxon>
        <taxon>Embryophyta</taxon>
        <taxon>Tracheophyta</taxon>
        <taxon>Spermatophyta</taxon>
        <taxon>Magnoliopsida</taxon>
        <taxon>Liliopsida</taxon>
        <taxon>Dioscoreales</taxon>
        <taxon>Dioscoreaceae</taxon>
        <taxon>Dioscorea</taxon>
    </lineage>
</organism>
<gene>
    <name evidence="7" type="ORF">J5N97_013471</name>
</gene>
<keyword evidence="3" id="KW-0805">Transcription regulation</keyword>
<dbReference type="GO" id="GO:0003700">
    <property type="term" value="F:DNA-binding transcription factor activity"/>
    <property type="evidence" value="ECO:0007669"/>
    <property type="project" value="InterPro"/>
</dbReference>
<dbReference type="InterPro" id="IPR036638">
    <property type="entry name" value="HLH_DNA-bd_sf"/>
</dbReference>
<proteinExistence type="inferred from homology"/>
<dbReference type="EMBL" id="JAGGNH010000003">
    <property type="protein sequence ID" value="KAJ0977997.1"/>
    <property type="molecule type" value="Genomic_DNA"/>
</dbReference>